<keyword evidence="2" id="KW-1185">Reference proteome</keyword>
<dbReference type="EMBL" id="JACCBH010000001">
    <property type="protein sequence ID" value="NYD55476.1"/>
    <property type="molecule type" value="Genomic_DNA"/>
</dbReference>
<dbReference type="Pfam" id="PF06224">
    <property type="entry name" value="AlkZ-like"/>
    <property type="match status" value="1"/>
</dbReference>
<gene>
    <name evidence="1" type="ORF">BKA02_002531</name>
</gene>
<protein>
    <recommendedName>
        <fullName evidence="3">Winged helix-turn-helix domain-containing protein</fullName>
    </recommendedName>
</protein>
<dbReference type="Proteomes" id="UP000552045">
    <property type="component" value="Unassembled WGS sequence"/>
</dbReference>
<evidence type="ECO:0000313" key="2">
    <source>
        <dbReference type="Proteomes" id="UP000552045"/>
    </source>
</evidence>
<proteinExistence type="predicted"/>
<dbReference type="PANTHER" id="PTHR30528:SF0">
    <property type="entry name" value="CYTOPLASMIC PROTEIN"/>
    <property type="match status" value="1"/>
</dbReference>
<evidence type="ECO:0000313" key="1">
    <source>
        <dbReference type="EMBL" id="NYD55476.1"/>
    </source>
</evidence>
<organism evidence="1 2">
    <name type="scientific">Microbacterium pseudoresistens</name>
    <dbReference type="NCBI Taxonomy" id="640634"/>
    <lineage>
        <taxon>Bacteria</taxon>
        <taxon>Bacillati</taxon>
        <taxon>Actinomycetota</taxon>
        <taxon>Actinomycetes</taxon>
        <taxon>Micrococcales</taxon>
        <taxon>Microbacteriaceae</taxon>
        <taxon>Microbacterium</taxon>
    </lineage>
</organism>
<dbReference type="AlphaFoldDB" id="A0A7Y9JNU3"/>
<evidence type="ECO:0008006" key="3">
    <source>
        <dbReference type="Google" id="ProtNLM"/>
    </source>
</evidence>
<comment type="caution">
    <text evidence="1">The sequence shown here is derived from an EMBL/GenBank/DDBJ whole genome shotgun (WGS) entry which is preliminary data.</text>
</comment>
<dbReference type="PANTHER" id="PTHR30528">
    <property type="entry name" value="CYTOPLASMIC PROTEIN"/>
    <property type="match status" value="1"/>
</dbReference>
<reference evidence="1 2" key="1">
    <citation type="submission" date="2020-07" db="EMBL/GenBank/DDBJ databases">
        <title>Sequencing the genomes of 1000 actinobacteria strains.</title>
        <authorList>
            <person name="Klenk H.-P."/>
        </authorList>
    </citation>
    <scope>NUCLEOTIDE SEQUENCE [LARGE SCALE GENOMIC DNA]</scope>
    <source>
        <strain evidence="1 2">DSM 22185</strain>
    </source>
</reference>
<name>A0A7Y9JNU3_9MICO</name>
<dbReference type="RefSeq" id="WP_179434567.1">
    <property type="nucleotide sequence ID" value="NZ_BAABLC010000004.1"/>
</dbReference>
<sequence length="360" mass="40713">MDVHRLTVDEARRIVVRAALLDAYRPGDVVEVAEQLGYVKIDPTAVIVPCEHTVLWSRIGEAYEPGHLTKAVETDRMLFEFDGAFRPMSLLPAMLPGMRENPLRASAEEWLAANTRFRREVLARLRAEGPLLGTKIPDTAEVRVAPDGWYGANQTPIMLELLARKGEIAIVGREGRHRRWDLAERVYPCDLPELARDDAEEALERRSLQTAGLARPNHHWSGVGKNTGDGAVVEGSRMRFRVDPEAIAALDDDPGGRVAFLNPYDSLLFDRRRLEEVFGFTYVLEQFKPKSQRRYGYFAHPILIGNRFAGMLDAELDRENDVLRVNAIHELMRWDEEEHDMVRAEIDELAQWLGVAAAGV</sequence>
<dbReference type="InterPro" id="IPR009351">
    <property type="entry name" value="AlkZ-like"/>
</dbReference>
<accession>A0A7Y9JNU3</accession>